<dbReference type="InterPro" id="IPR052919">
    <property type="entry name" value="TA_system_RNase"/>
</dbReference>
<name>A0A179BY49_RHILE</name>
<evidence type="ECO:0000313" key="2">
    <source>
        <dbReference type="EMBL" id="OAP96131.1"/>
    </source>
</evidence>
<protein>
    <submittedName>
        <fullName evidence="2">Twitching motility protein PilT</fullName>
    </submittedName>
</protein>
<accession>A0A179BY49</accession>
<dbReference type="InterPro" id="IPR029060">
    <property type="entry name" value="PIN-like_dom_sf"/>
</dbReference>
<dbReference type="SUPFAM" id="SSF88723">
    <property type="entry name" value="PIN domain-like"/>
    <property type="match status" value="1"/>
</dbReference>
<dbReference type="AlphaFoldDB" id="A0A179BY49"/>
<feature type="domain" description="PIN" evidence="1">
    <location>
        <begin position="5"/>
        <end position="122"/>
    </location>
</feature>
<dbReference type="InterPro" id="IPR041705">
    <property type="entry name" value="PIN_Sll0205"/>
</dbReference>
<organism evidence="2">
    <name type="scientific">Rhizobium leguminosarum</name>
    <dbReference type="NCBI Taxonomy" id="384"/>
    <lineage>
        <taxon>Bacteria</taxon>
        <taxon>Pseudomonadati</taxon>
        <taxon>Pseudomonadota</taxon>
        <taxon>Alphaproteobacteria</taxon>
        <taxon>Hyphomicrobiales</taxon>
        <taxon>Rhizobiaceae</taxon>
        <taxon>Rhizobium/Agrobacterium group</taxon>
        <taxon>Rhizobium</taxon>
    </lineage>
</organism>
<dbReference type="Pfam" id="PF01850">
    <property type="entry name" value="PIN"/>
    <property type="match status" value="1"/>
</dbReference>
<sequence length="133" mass="14905">MNSLLLDTHAWAWSLIGDERLSAKAIALIEKAETIFVSPISLFEIGQKVRLGKWPEMEPFIGRLPELLHEQGGIAAALTPEICLTSAMMDWTHRDPFDRFLAATAMQNGIPLISADAIFDDLVGNQLWIARFW</sequence>
<proteinExistence type="predicted"/>
<dbReference type="eggNOG" id="COG3744">
    <property type="taxonomic scope" value="Bacteria"/>
</dbReference>
<dbReference type="InterPro" id="IPR002716">
    <property type="entry name" value="PIN_dom"/>
</dbReference>
<reference evidence="2" key="1">
    <citation type="submission" date="2016-04" db="EMBL/GenBank/DDBJ databases">
        <title>Fast-growing isolate from the root nodules of Vavilovia formosa.</title>
        <authorList>
            <person name="Kimeklis A."/>
            <person name="Safronova V."/>
            <person name="Belimov A."/>
            <person name="Andronov E."/>
        </authorList>
    </citation>
    <scope>NUCLEOTIDE SEQUENCE [LARGE SCALE GENOMIC DNA]</scope>
    <source>
        <strain evidence="2">Vaf-46</strain>
    </source>
</reference>
<dbReference type="CDD" id="cd09872">
    <property type="entry name" value="PIN_Sll0205-like"/>
    <property type="match status" value="1"/>
</dbReference>
<dbReference type="PANTHER" id="PTHR36173">
    <property type="entry name" value="RIBONUCLEASE VAPC16-RELATED"/>
    <property type="match status" value="1"/>
</dbReference>
<dbReference type="EMBL" id="LWBS01000066">
    <property type="protein sequence ID" value="OAP96131.1"/>
    <property type="molecule type" value="Genomic_DNA"/>
</dbReference>
<comment type="caution">
    <text evidence="2">The sequence shown here is derived from an EMBL/GenBank/DDBJ whole genome shotgun (WGS) entry which is preliminary data.</text>
</comment>
<evidence type="ECO:0000259" key="1">
    <source>
        <dbReference type="Pfam" id="PF01850"/>
    </source>
</evidence>
<dbReference type="Gene3D" id="3.40.50.1010">
    <property type="entry name" value="5'-nuclease"/>
    <property type="match status" value="1"/>
</dbReference>
<gene>
    <name evidence="2" type="ORF">A4U53_14780</name>
</gene>